<dbReference type="InterPro" id="IPR010285">
    <property type="entry name" value="DNA_helicase_pif1-like_DEAD"/>
</dbReference>
<accession>A0A5D2IRI1</accession>
<dbReference type="GO" id="GO:0006310">
    <property type="term" value="P:DNA recombination"/>
    <property type="evidence" value="ECO:0007669"/>
    <property type="project" value="UniProtKB-KW"/>
</dbReference>
<dbReference type="GO" id="GO:0000723">
    <property type="term" value="P:telomere maintenance"/>
    <property type="evidence" value="ECO:0007669"/>
    <property type="project" value="InterPro"/>
</dbReference>
<feature type="domain" description="DNA helicase Pif1-like DEAD-box helicase" evidence="2">
    <location>
        <begin position="3"/>
        <end position="66"/>
    </location>
</feature>
<dbReference type="PANTHER" id="PTHR10492">
    <property type="match status" value="1"/>
</dbReference>
<gene>
    <name evidence="4" type="ORF">ES332_D11G250000v1</name>
</gene>
<dbReference type="EC" id="5.6.2.3" evidence="1"/>
<dbReference type="AlphaFoldDB" id="A0A5D2IRI1"/>
<dbReference type="EMBL" id="CM017633">
    <property type="protein sequence ID" value="TYH45221.1"/>
    <property type="molecule type" value="Genomic_DNA"/>
</dbReference>
<keyword evidence="1" id="KW-0347">Helicase</keyword>
<evidence type="ECO:0000259" key="2">
    <source>
        <dbReference type="Pfam" id="PF05970"/>
    </source>
</evidence>
<comment type="similarity">
    <text evidence="1">Belongs to the helicase family.</text>
</comment>
<evidence type="ECO:0000256" key="1">
    <source>
        <dbReference type="RuleBase" id="RU363044"/>
    </source>
</evidence>
<dbReference type="GO" id="GO:0006281">
    <property type="term" value="P:DNA repair"/>
    <property type="evidence" value="ECO:0007669"/>
    <property type="project" value="UniProtKB-KW"/>
</dbReference>
<keyword evidence="1" id="KW-0234">DNA repair</keyword>
<dbReference type="InterPro" id="IPR049163">
    <property type="entry name" value="Pif1-like_2B_dom"/>
</dbReference>
<comment type="catalytic activity">
    <reaction evidence="1">
        <text>ATP + H2O = ADP + phosphate + H(+)</text>
        <dbReference type="Rhea" id="RHEA:13065"/>
        <dbReference type="ChEBI" id="CHEBI:15377"/>
        <dbReference type="ChEBI" id="CHEBI:15378"/>
        <dbReference type="ChEBI" id="CHEBI:30616"/>
        <dbReference type="ChEBI" id="CHEBI:43474"/>
        <dbReference type="ChEBI" id="CHEBI:456216"/>
        <dbReference type="EC" id="5.6.2.3"/>
    </reaction>
</comment>
<keyword evidence="1" id="KW-0067">ATP-binding</keyword>
<evidence type="ECO:0000313" key="5">
    <source>
        <dbReference type="Proteomes" id="UP000322667"/>
    </source>
</evidence>
<dbReference type="GO" id="GO:0016887">
    <property type="term" value="F:ATP hydrolysis activity"/>
    <property type="evidence" value="ECO:0007669"/>
    <property type="project" value="RHEA"/>
</dbReference>
<keyword evidence="5" id="KW-1185">Reference proteome</keyword>
<keyword evidence="1" id="KW-0233">DNA recombination</keyword>
<keyword evidence="1" id="KW-0378">Hydrolase</keyword>
<feature type="domain" description="DNA helicase Pif1-like 2B" evidence="3">
    <location>
        <begin position="103"/>
        <end position="146"/>
    </location>
</feature>
<proteinExistence type="inferred from homology"/>
<dbReference type="PANTHER" id="PTHR10492:SF94">
    <property type="entry name" value="ATP-DEPENDENT DNA HELICASE"/>
    <property type="match status" value="1"/>
</dbReference>
<comment type="cofactor">
    <cofactor evidence="1">
        <name>Mg(2+)</name>
        <dbReference type="ChEBI" id="CHEBI:18420"/>
    </cofactor>
</comment>
<name>A0A5D2IRI1_GOSTO</name>
<reference evidence="4 5" key="1">
    <citation type="submission" date="2019-07" db="EMBL/GenBank/DDBJ databases">
        <title>WGS assembly of Gossypium tomentosum.</title>
        <authorList>
            <person name="Chen Z.J."/>
            <person name="Sreedasyam A."/>
            <person name="Ando A."/>
            <person name="Song Q."/>
            <person name="De L."/>
            <person name="Hulse-Kemp A."/>
            <person name="Ding M."/>
            <person name="Ye W."/>
            <person name="Kirkbride R."/>
            <person name="Jenkins J."/>
            <person name="Plott C."/>
            <person name="Lovell J."/>
            <person name="Lin Y.-M."/>
            <person name="Vaughn R."/>
            <person name="Liu B."/>
            <person name="Li W."/>
            <person name="Simpson S."/>
            <person name="Scheffler B."/>
            <person name="Saski C."/>
            <person name="Grover C."/>
            <person name="Hu G."/>
            <person name="Conover J."/>
            <person name="Carlson J."/>
            <person name="Shu S."/>
            <person name="Boston L."/>
            <person name="Williams M."/>
            <person name="Peterson D."/>
            <person name="Mcgee K."/>
            <person name="Jones D."/>
            <person name="Wendel J."/>
            <person name="Stelly D."/>
            <person name="Grimwood J."/>
            <person name="Schmutz J."/>
        </authorList>
    </citation>
    <scope>NUCLEOTIDE SEQUENCE [LARGE SCALE GENOMIC DNA]</scope>
    <source>
        <strain evidence="4">7179.01</strain>
    </source>
</reference>
<protein>
    <recommendedName>
        <fullName evidence="1">ATP-dependent DNA helicase</fullName>
        <ecNumber evidence="1">5.6.2.3</ecNumber>
    </recommendedName>
</protein>
<evidence type="ECO:0000313" key="4">
    <source>
        <dbReference type="EMBL" id="TYH45221.1"/>
    </source>
</evidence>
<keyword evidence="1" id="KW-0547">Nucleotide-binding</keyword>
<sequence length="187" mass="21458">MSNSEPFGGKVLVFGVDSTRFQTVNYSLVKAFLWQKIEILMLIKNMRAKEDKVFAEFLLRVGNGIQPTIHDDLILFPEKMVIKYESEKVCEDALIDVFVYLEEFLNTLLPNGLPSHKLVLKANFPIILLRKLDPSNSLCNGTRMVCERFDNYVKHVEIIIGKYAEKQVLFPRIPLSLAENEGYPFSV</sequence>
<dbReference type="GO" id="GO:0005524">
    <property type="term" value="F:ATP binding"/>
    <property type="evidence" value="ECO:0007669"/>
    <property type="project" value="UniProtKB-KW"/>
</dbReference>
<dbReference type="Pfam" id="PF21530">
    <property type="entry name" value="Pif1_2B_dom"/>
    <property type="match status" value="1"/>
</dbReference>
<dbReference type="SUPFAM" id="SSF52540">
    <property type="entry name" value="P-loop containing nucleoside triphosphate hydrolases"/>
    <property type="match status" value="1"/>
</dbReference>
<organism evidence="4 5">
    <name type="scientific">Gossypium tomentosum</name>
    <name type="common">Hawaiian cotton</name>
    <name type="synonym">Gossypium sandvicense</name>
    <dbReference type="NCBI Taxonomy" id="34277"/>
    <lineage>
        <taxon>Eukaryota</taxon>
        <taxon>Viridiplantae</taxon>
        <taxon>Streptophyta</taxon>
        <taxon>Embryophyta</taxon>
        <taxon>Tracheophyta</taxon>
        <taxon>Spermatophyta</taxon>
        <taxon>Magnoliopsida</taxon>
        <taxon>eudicotyledons</taxon>
        <taxon>Gunneridae</taxon>
        <taxon>Pentapetalae</taxon>
        <taxon>rosids</taxon>
        <taxon>malvids</taxon>
        <taxon>Malvales</taxon>
        <taxon>Malvaceae</taxon>
        <taxon>Malvoideae</taxon>
        <taxon>Gossypium</taxon>
    </lineage>
</organism>
<keyword evidence="1" id="KW-0227">DNA damage</keyword>
<dbReference type="InterPro" id="IPR027417">
    <property type="entry name" value="P-loop_NTPase"/>
</dbReference>
<evidence type="ECO:0000259" key="3">
    <source>
        <dbReference type="Pfam" id="PF21530"/>
    </source>
</evidence>
<dbReference type="Pfam" id="PF05970">
    <property type="entry name" value="PIF1"/>
    <property type="match status" value="1"/>
</dbReference>
<dbReference type="GO" id="GO:0043139">
    <property type="term" value="F:5'-3' DNA helicase activity"/>
    <property type="evidence" value="ECO:0007669"/>
    <property type="project" value="UniProtKB-EC"/>
</dbReference>
<dbReference type="Proteomes" id="UP000322667">
    <property type="component" value="Chromosome D11"/>
</dbReference>